<dbReference type="EMBL" id="BBIO01000001">
    <property type="protein sequence ID" value="GAK43613.1"/>
    <property type="molecule type" value="Genomic_DNA"/>
</dbReference>
<dbReference type="STRING" id="1333998.M2A_0112"/>
<sequence length="132" mass="14515">MDSGTALSIIGVIISGAALMVSFLAFLRLLKLDRSGKFKELGEAIDKIEDARIEDKHKLVERISRLEGALTHIPTAEQLAALRRELHKAEAAIANVNARIEGFDDILRSHENRLSQIFEDALVKGRSQRGGA</sequence>
<dbReference type="RefSeq" id="WP_045441684.1">
    <property type="nucleotide sequence ID" value="NZ_BBIO01000001.1"/>
</dbReference>
<keyword evidence="1" id="KW-0472">Membrane</keyword>
<reference evidence="2 3" key="1">
    <citation type="submission" date="2014-07" db="EMBL/GenBank/DDBJ databases">
        <title>Tepidicaulis marinum gen. nov., sp. nov., a novel marine bacterium denitrifying nitrate to nitrous oxide strictly under microaerobic conditions.</title>
        <authorList>
            <person name="Takeuchi M."/>
            <person name="Yamagishi T."/>
            <person name="Kamagata Y."/>
            <person name="Oshima K."/>
            <person name="Hattori M."/>
            <person name="Katayama T."/>
            <person name="Hanada S."/>
            <person name="Tamaki H."/>
            <person name="Marumo K."/>
            <person name="Maeda H."/>
            <person name="Nedachi M."/>
            <person name="Iwasaki W."/>
            <person name="Suwa Y."/>
            <person name="Sakata S."/>
        </authorList>
    </citation>
    <scope>NUCLEOTIDE SEQUENCE [LARGE SCALE GENOMIC DNA]</scope>
    <source>
        <strain evidence="2 3">MA2</strain>
    </source>
</reference>
<dbReference type="Proteomes" id="UP000028702">
    <property type="component" value="Unassembled WGS sequence"/>
</dbReference>
<accession>A0A081B6E5</accession>
<comment type="caution">
    <text evidence="2">The sequence shown here is derived from an EMBL/GenBank/DDBJ whole genome shotgun (WGS) entry which is preliminary data.</text>
</comment>
<keyword evidence="1" id="KW-0812">Transmembrane</keyword>
<feature type="transmembrane region" description="Helical" evidence="1">
    <location>
        <begin position="6"/>
        <end position="30"/>
    </location>
</feature>
<gene>
    <name evidence="2" type="ORF">M2A_0112</name>
</gene>
<proteinExistence type="predicted"/>
<evidence type="ECO:0000313" key="2">
    <source>
        <dbReference type="EMBL" id="GAK43613.1"/>
    </source>
</evidence>
<evidence type="ECO:0000256" key="1">
    <source>
        <dbReference type="SAM" id="Phobius"/>
    </source>
</evidence>
<protein>
    <submittedName>
        <fullName evidence="2">DNA primase</fullName>
    </submittedName>
</protein>
<dbReference type="AlphaFoldDB" id="A0A081B6E5"/>
<name>A0A081B6E5_9HYPH</name>
<keyword evidence="1" id="KW-1133">Transmembrane helix</keyword>
<keyword evidence="3" id="KW-1185">Reference proteome</keyword>
<organism evidence="2 3">
    <name type="scientific">Tepidicaulis marinus</name>
    <dbReference type="NCBI Taxonomy" id="1333998"/>
    <lineage>
        <taxon>Bacteria</taxon>
        <taxon>Pseudomonadati</taxon>
        <taxon>Pseudomonadota</taxon>
        <taxon>Alphaproteobacteria</taxon>
        <taxon>Hyphomicrobiales</taxon>
        <taxon>Parvibaculaceae</taxon>
        <taxon>Tepidicaulis</taxon>
    </lineage>
</organism>
<evidence type="ECO:0000313" key="3">
    <source>
        <dbReference type="Proteomes" id="UP000028702"/>
    </source>
</evidence>